<evidence type="ECO:0000256" key="3">
    <source>
        <dbReference type="ARBA" id="ARBA00022989"/>
    </source>
</evidence>
<evidence type="ECO:0000313" key="8">
    <source>
        <dbReference type="Proteomes" id="UP000305939"/>
    </source>
</evidence>
<sequence>MTDKEDNLGEKARKFFNEAGEEARETAREFSENAKETFGNGENKRILAGVTALFLGAFGVHKFLLGYTKEGLIMLGVTLVLSPFTCGMAASLVAILGFVEGVIYLTKTDIDFYNTYVAGDKPWF</sequence>
<keyword evidence="2 5" id="KW-0812">Transmembrane</keyword>
<evidence type="ECO:0000256" key="2">
    <source>
        <dbReference type="ARBA" id="ARBA00022692"/>
    </source>
</evidence>
<protein>
    <submittedName>
        <fullName evidence="7">TM2 domain-containing protein</fullName>
    </submittedName>
</protein>
<comment type="subcellular location">
    <subcellularLocation>
        <location evidence="1">Membrane</location>
        <topology evidence="1">Multi-pass membrane protein</topology>
    </subcellularLocation>
</comment>
<organism evidence="7 8">
    <name type="scientific">Robertkochia marina</name>
    <dbReference type="NCBI Taxonomy" id="1227945"/>
    <lineage>
        <taxon>Bacteria</taxon>
        <taxon>Pseudomonadati</taxon>
        <taxon>Bacteroidota</taxon>
        <taxon>Flavobacteriia</taxon>
        <taxon>Flavobacteriales</taxon>
        <taxon>Flavobacteriaceae</taxon>
        <taxon>Robertkochia</taxon>
    </lineage>
</organism>
<keyword evidence="3 5" id="KW-1133">Transmembrane helix</keyword>
<dbReference type="GO" id="GO:0016020">
    <property type="term" value="C:membrane"/>
    <property type="evidence" value="ECO:0007669"/>
    <property type="project" value="UniProtKB-SubCell"/>
</dbReference>
<feature type="domain" description="TM2" evidence="6">
    <location>
        <begin position="42"/>
        <end position="81"/>
    </location>
</feature>
<evidence type="ECO:0000256" key="5">
    <source>
        <dbReference type="SAM" id="Phobius"/>
    </source>
</evidence>
<reference evidence="7 8" key="1">
    <citation type="submission" date="2019-04" db="EMBL/GenBank/DDBJ databases">
        <title>Draft genome sequence of Robertkochia marina CC-AMO-30D.</title>
        <authorList>
            <person name="Hameed A."/>
            <person name="Lin S.-Y."/>
            <person name="Shahina M."/>
            <person name="Lai W.-A."/>
            <person name="Young C.-C."/>
        </authorList>
    </citation>
    <scope>NUCLEOTIDE SEQUENCE [LARGE SCALE GENOMIC DNA]</scope>
    <source>
        <strain evidence="7 8">CC-AMO-30D</strain>
    </source>
</reference>
<evidence type="ECO:0000313" key="7">
    <source>
        <dbReference type="EMBL" id="THD69642.1"/>
    </source>
</evidence>
<dbReference type="EMBL" id="SSMC01000001">
    <property type="protein sequence ID" value="THD69642.1"/>
    <property type="molecule type" value="Genomic_DNA"/>
</dbReference>
<dbReference type="OrthoDB" id="9816361at2"/>
<evidence type="ECO:0000256" key="1">
    <source>
        <dbReference type="ARBA" id="ARBA00004141"/>
    </source>
</evidence>
<keyword evidence="8" id="KW-1185">Reference proteome</keyword>
<dbReference type="Proteomes" id="UP000305939">
    <property type="component" value="Unassembled WGS sequence"/>
</dbReference>
<feature type="transmembrane region" description="Helical" evidence="5">
    <location>
        <begin position="46"/>
        <end position="65"/>
    </location>
</feature>
<comment type="caution">
    <text evidence="7">The sequence shown here is derived from an EMBL/GenBank/DDBJ whole genome shotgun (WGS) entry which is preliminary data.</text>
</comment>
<dbReference type="AlphaFoldDB" id="A0A4S3M3A7"/>
<proteinExistence type="predicted"/>
<feature type="transmembrane region" description="Helical" evidence="5">
    <location>
        <begin position="72"/>
        <end position="99"/>
    </location>
</feature>
<name>A0A4S3M3A7_9FLAO</name>
<evidence type="ECO:0000256" key="4">
    <source>
        <dbReference type="ARBA" id="ARBA00023136"/>
    </source>
</evidence>
<dbReference type="Pfam" id="PF05154">
    <property type="entry name" value="TM2"/>
    <property type="match status" value="1"/>
</dbReference>
<dbReference type="InterPro" id="IPR007829">
    <property type="entry name" value="TM2"/>
</dbReference>
<gene>
    <name evidence="7" type="ORF">E7Z59_04765</name>
</gene>
<accession>A0A4S3M3A7</accession>
<evidence type="ECO:0000259" key="6">
    <source>
        <dbReference type="Pfam" id="PF05154"/>
    </source>
</evidence>
<keyword evidence="4 5" id="KW-0472">Membrane</keyword>
<dbReference type="RefSeq" id="WP_136335132.1">
    <property type="nucleotide sequence ID" value="NZ_QXMP01000002.1"/>
</dbReference>